<feature type="transmembrane region" description="Helical" evidence="2">
    <location>
        <begin position="96"/>
        <end position="115"/>
    </location>
</feature>
<keyword evidence="5" id="KW-1185">Reference proteome</keyword>
<feature type="transmembrane region" description="Helical" evidence="2">
    <location>
        <begin position="49"/>
        <end position="76"/>
    </location>
</feature>
<reference evidence="4 5" key="1">
    <citation type="journal article" date="2024" name="Appl. Microbiol. Biotechnol.">
        <title>Biosynthetic gene clusters with biotechnological applications in novel Antarctic isolates from Actinomycetota.</title>
        <authorList>
            <person name="Bruna P."/>
            <person name="Nunez-Montero K."/>
            <person name="Contreras M.J."/>
            <person name="Leal K."/>
            <person name="Garcia M."/>
            <person name="Abanto M."/>
            <person name="Barrientos L."/>
        </authorList>
    </citation>
    <scope>NUCLEOTIDE SEQUENCE [LARGE SCALE GENOMIC DNA]</scope>
    <source>
        <strain evidence="4 5">Se16.17</strain>
    </source>
</reference>
<keyword evidence="2" id="KW-0472">Membrane</keyword>
<keyword evidence="2" id="KW-0812">Transmembrane</keyword>
<evidence type="ECO:0000256" key="2">
    <source>
        <dbReference type="SAM" id="Phobius"/>
    </source>
</evidence>
<dbReference type="InterPro" id="IPR036779">
    <property type="entry name" value="LysM_dom_sf"/>
</dbReference>
<dbReference type="InterPro" id="IPR018392">
    <property type="entry name" value="LysM"/>
</dbReference>
<sequence length="256" mass="26978">MARTVRSDACLAGTILGLGLLLFYVGTLLLDQWRSADHHNQVISIEDLIGFIANGAGAALVAWWILSFVLAFFASLLHRRGKKASANALAKFSPAFMLRIAAAVLSLNLLGATMAQASAPLPEPGWGPTAVNSRTSPHPAWTPKPAAGSAPDLQKTGSIAKANSLDPRWKPQPPLADPGLLSRSPIRQGIPPEESGVVVKSGDTLWSIAASRLGPLSTDVEVALLWPKWHAANRSVIGEDPSVLVPGQVLRPPLPG</sequence>
<feature type="region of interest" description="Disordered" evidence="1">
    <location>
        <begin position="125"/>
        <end position="195"/>
    </location>
</feature>
<evidence type="ECO:0000259" key="3">
    <source>
        <dbReference type="PROSITE" id="PS51782"/>
    </source>
</evidence>
<dbReference type="EMBL" id="JBBMFV010000004">
    <property type="protein sequence ID" value="MEO3942494.1"/>
    <property type="molecule type" value="Genomic_DNA"/>
</dbReference>
<comment type="caution">
    <text evidence="4">The sequence shown here is derived from an EMBL/GenBank/DDBJ whole genome shotgun (WGS) entry which is preliminary data.</text>
</comment>
<evidence type="ECO:0000313" key="5">
    <source>
        <dbReference type="Proteomes" id="UP001448614"/>
    </source>
</evidence>
<name>A0ABV0GWA6_PAENI</name>
<organism evidence="4 5">
    <name type="scientific">Paenarthrobacter nicotinovorans</name>
    <name type="common">Arthrobacter nicotinovorans</name>
    <dbReference type="NCBI Taxonomy" id="29320"/>
    <lineage>
        <taxon>Bacteria</taxon>
        <taxon>Bacillati</taxon>
        <taxon>Actinomycetota</taxon>
        <taxon>Actinomycetes</taxon>
        <taxon>Micrococcales</taxon>
        <taxon>Micrococcaceae</taxon>
        <taxon>Paenarthrobacter</taxon>
    </lineage>
</organism>
<dbReference type="Pfam" id="PF01476">
    <property type="entry name" value="LysM"/>
    <property type="match status" value="1"/>
</dbReference>
<protein>
    <submittedName>
        <fullName evidence="4">LysM peptidoglycan-binding domain-containing protein</fullName>
    </submittedName>
</protein>
<dbReference type="Proteomes" id="UP001448614">
    <property type="component" value="Unassembled WGS sequence"/>
</dbReference>
<feature type="domain" description="LysM" evidence="3">
    <location>
        <begin position="195"/>
        <end position="252"/>
    </location>
</feature>
<keyword evidence="2" id="KW-1133">Transmembrane helix</keyword>
<feature type="transmembrane region" description="Helical" evidence="2">
    <location>
        <begin position="9"/>
        <end position="29"/>
    </location>
</feature>
<dbReference type="PROSITE" id="PS51782">
    <property type="entry name" value="LYSM"/>
    <property type="match status" value="1"/>
</dbReference>
<evidence type="ECO:0000313" key="4">
    <source>
        <dbReference type="EMBL" id="MEO3942494.1"/>
    </source>
</evidence>
<accession>A0ABV0GWA6</accession>
<dbReference type="CDD" id="cd00118">
    <property type="entry name" value="LysM"/>
    <property type="match status" value="1"/>
</dbReference>
<dbReference type="RefSeq" id="WP_347783168.1">
    <property type="nucleotide sequence ID" value="NZ_JBBMFV010000004.1"/>
</dbReference>
<gene>
    <name evidence="4" type="ORF">V3C41_15565</name>
</gene>
<proteinExistence type="predicted"/>
<evidence type="ECO:0000256" key="1">
    <source>
        <dbReference type="SAM" id="MobiDB-lite"/>
    </source>
</evidence>
<dbReference type="Gene3D" id="3.10.350.10">
    <property type="entry name" value="LysM domain"/>
    <property type="match status" value="1"/>
</dbReference>